<keyword evidence="1" id="KW-0378">Hydrolase</keyword>
<dbReference type="InterPro" id="IPR049492">
    <property type="entry name" value="BD-FAE-like_dom"/>
</dbReference>
<name>A0A841T7N1_9BACL</name>
<accession>A0A841T7N1</accession>
<dbReference type="Proteomes" id="UP000535838">
    <property type="component" value="Unassembled WGS sequence"/>
</dbReference>
<gene>
    <name evidence="4" type="ORF">H7B67_23900</name>
</gene>
<keyword evidence="2" id="KW-0732">Signal</keyword>
<dbReference type="SUPFAM" id="SSF49265">
    <property type="entry name" value="Fibronectin type III"/>
    <property type="match status" value="1"/>
</dbReference>
<feature type="chain" id="PRO_5032359411" evidence="2">
    <location>
        <begin position="25"/>
        <end position="424"/>
    </location>
</feature>
<dbReference type="InterPro" id="IPR013783">
    <property type="entry name" value="Ig-like_fold"/>
</dbReference>
<reference evidence="4 5" key="1">
    <citation type="submission" date="2020-08" db="EMBL/GenBank/DDBJ databases">
        <title>Cohnella phylogeny.</title>
        <authorList>
            <person name="Dunlap C."/>
        </authorList>
    </citation>
    <scope>NUCLEOTIDE SEQUENCE [LARGE SCALE GENOMIC DNA]</scope>
    <source>
        <strain evidence="4 5">DSM 25241</strain>
    </source>
</reference>
<dbReference type="InterPro" id="IPR050300">
    <property type="entry name" value="GDXG_lipolytic_enzyme"/>
</dbReference>
<proteinExistence type="predicted"/>
<organism evidence="4 5">
    <name type="scientific">Cohnella thailandensis</name>
    <dbReference type="NCBI Taxonomy" id="557557"/>
    <lineage>
        <taxon>Bacteria</taxon>
        <taxon>Bacillati</taxon>
        <taxon>Bacillota</taxon>
        <taxon>Bacilli</taxon>
        <taxon>Bacillales</taxon>
        <taxon>Paenibacillaceae</taxon>
        <taxon>Cohnella</taxon>
    </lineage>
</organism>
<dbReference type="SUPFAM" id="SSF53474">
    <property type="entry name" value="alpha/beta-Hydrolases"/>
    <property type="match status" value="1"/>
</dbReference>
<dbReference type="CDD" id="cd00063">
    <property type="entry name" value="FN3"/>
    <property type="match status" value="1"/>
</dbReference>
<evidence type="ECO:0000313" key="5">
    <source>
        <dbReference type="Proteomes" id="UP000535838"/>
    </source>
</evidence>
<evidence type="ECO:0000259" key="3">
    <source>
        <dbReference type="PROSITE" id="PS50853"/>
    </source>
</evidence>
<dbReference type="PANTHER" id="PTHR48081">
    <property type="entry name" value="AB HYDROLASE SUPERFAMILY PROTEIN C4A8.06C"/>
    <property type="match status" value="1"/>
</dbReference>
<dbReference type="InterPro" id="IPR036116">
    <property type="entry name" value="FN3_sf"/>
</dbReference>
<dbReference type="SMART" id="SM00060">
    <property type="entry name" value="FN3"/>
    <property type="match status" value="1"/>
</dbReference>
<dbReference type="InterPro" id="IPR003961">
    <property type="entry name" value="FN3_dom"/>
</dbReference>
<keyword evidence="5" id="KW-1185">Reference proteome</keyword>
<evidence type="ECO:0000256" key="2">
    <source>
        <dbReference type="SAM" id="SignalP"/>
    </source>
</evidence>
<dbReference type="RefSeq" id="WP_185122391.1">
    <property type="nucleotide sequence ID" value="NZ_JACJVQ010000020.1"/>
</dbReference>
<dbReference type="PANTHER" id="PTHR48081:SF13">
    <property type="entry name" value="ALPHA_BETA HYDROLASE"/>
    <property type="match status" value="1"/>
</dbReference>
<dbReference type="InterPro" id="IPR029058">
    <property type="entry name" value="AB_hydrolase_fold"/>
</dbReference>
<dbReference type="Pfam" id="PF20434">
    <property type="entry name" value="BD-FAE"/>
    <property type="match status" value="1"/>
</dbReference>
<dbReference type="PROSITE" id="PS50853">
    <property type="entry name" value="FN3"/>
    <property type="match status" value="1"/>
</dbReference>
<feature type="signal peptide" evidence="2">
    <location>
        <begin position="1"/>
        <end position="24"/>
    </location>
</feature>
<protein>
    <submittedName>
        <fullName evidence="4">Prolyl oligopeptidase family serine peptidase</fullName>
    </submittedName>
</protein>
<sequence>MKKALAVMLLLVLAVVPFGQIVNASESTPATASTTAVAGPITDLTYFSRSETDMTLRWTPAQGALMIYFEQRQVGSSVWVRSTTKDWLWPNAAYAIITGLTANTLYEFRMVVLGGPNAGVSNAVTLKTDMNLILKSITAGNFYDWNPGDGTIYSDLTYGPKASNKYDLYIPTNASQTDDIGVILNLHGGSWTSGDKADDAPHMKWYAHNDYIAASMNYTLVGGTDGGTVATIMDEIEACIEALKQELLNRGYNVTRLAITGYSAGGHLASLFGYSRAEDSALPIELVINSAGPADFNIDSWYPLMPDFVVAGYVSLLTGQTVTVDQMLNGEADELIRSISPAQQVSSDAPATVLAYGAYDQLVGQGNNQKLVAALQQAGVDFEYILYPYSDHVLGNDPDKVLERQNTVLSYLNTYLAPIPVAQT</sequence>
<dbReference type="Gene3D" id="3.40.50.1820">
    <property type="entry name" value="alpha/beta hydrolase"/>
    <property type="match status" value="1"/>
</dbReference>
<dbReference type="AlphaFoldDB" id="A0A841T7N1"/>
<evidence type="ECO:0000256" key="1">
    <source>
        <dbReference type="ARBA" id="ARBA00022801"/>
    </source>
</evidence>
<dbReference type="EMBL" id="JACJVQ010000020">
    <property type="protein sequence ID" value="MBB6637181.1"/>
    <property type="molecule type" value="Genomic_DNA"/>
</dbReference>
<feature type="domain" description="Fibronectin type-III" evidence="3">
    <location>
        <begin position="40"/>
        <end position="131"/>
    </location>
</feature>
<evidence type="ECO:0000313" key="4">
    <source>
        <dbReference type="EMBL" id="MBB6637181.1"/>
    </source>
</evidence>
<dbReference type="Gene3D" id="2.60.40.10">
    <property type="entry name" value="Immunoglobulins"/>
    <property type="match status" value="1"/>
</dbReference>
<comment type="caution">
    <text evidence="4">The sequence shown here is derived from an EMBL/GenBank/DDBJ whole genome shotgun (WGS) entry which is preliminary data.</text>
</comment>
<dbReference type="GO" id="GO:0016787">
    <property type="term" value="F:hydrolase activity"/>
    <property type="evidence" value="ECO:0007669"/>
    <property type="project" value="UniProtKB-KW"/>
</dbReference>